<keyword evidence="10" id="KW-1185">Reference proteome</keyword>
<organism evidence="9 10">
    <name type="scientific">Wickerhamomyces pijperi</name>
    <name type="common">Yeast</name>
    <name type="synonym">Pichia pijperi</name>
    <dbReference type="NCBI Taxonomy" id="599730"/>
    <lineage>
        <taxon>Eukaryota</taxon>
        <taxon>Fungi</taxon>
        <taxon>Dikarya</taxon>
        <taxon>Ascomycota</taxon>
        <taxon>Saccharomycotina</taxon>
        <taxon>Saccharomycetes</taxon>
        <taxon>Phaffomycetales</taxon>
        <taxon>Wickerhamomycetaceae</taxon>
        <taxon>Wickerhamomyces</taxon>
    </lineage>
</organism>
<proteinExistence type="inferred from homology"/>
<dbReference type="EMBL" id="JAEUBG010005485">
    <property type="protein sequence ID" value="KAH3674712.1"/>
    <property type="molecule type" value="Genomic_DNA"/>
</dbReference>
<evidence type="ECO:0000256" key="2">
    <source>
        <dbReference type="ARBA" id="ARBA00006613"/>
    </source>
</evidence>
<sequence>MSSKMSSSLQSIEKKIRKMFQQPRKGETYELRAGLVSQYANERKDTIKQVIAAMTVGKDVSSLFPDVLKNIATHDLKQKKLVYLYLMNYAKTNPELVILAVNTFVQDTEDPNPLVRALAIRTMGCIRVDKMVDYMEIPLNRTLKDENPYVRKTAAICVAKLFELNREICIDNGFLEQLQALVEDPNPMVVANAINALSEIHEFDPSLQVLKITPELLKKFLLALNECTEWGRVTILTALSDYQAVSPGEASHIMDRVLPQLQHSNPSVVLSSIKVILLNIESLKDTKDYETILKKLSAPLVSLVSTPPEVQYVTLRNMRIIIEKYPTILTNYFKVFFVRYNDPLYLKLEKLEIIVRLAVDSNATQILNELKEYGFELEPDFVKRAVQAISQIGIKLPRKSEKAVEILILLLNERELYDEVIIALRDILRAYPEKSSLILPSVLHHHQNLTDSDAIGSFIWSLGEFNVENFDDQIAEYADNFKELDPNVQSSLLNSIVKTMVRRNELGHLFNKIFQEADDIESIEVRDEVFLYQRILSLDDREEIRKIILTKLNKINNTISYFQPDLLEFFIRQLSTLNSVLYTTAASSKVTKMSQVAHMKDITLRVANDENLLDFEDDDGTANLDANPQSSANILDELNDLFTNNTNTTSQTNHTQTNDLFGFSNNTNNSAGISNSNNNNNPNKTNQDLLDLF</sequence>
<evidence type="ECO:0000256" key="3">
    <source>
        <dbReference type="ARBA" id="ARBA00022448"/>
    </source>
</evidence>
<dbReference type="OrthoDB" id="10254310at2759"/>
<dbReference type="GO" id="GO:0030276">
    <property type="term" value="F:clathrin binding"/>
    <property type="evidence" value="ECO:0007669"/>
    <property type="project" value="InterPro"/>
</dbReference>
<dbReference type="GO" id="GO:0016192">
    <property type="term" value="P:vesicle-mediated transport"/>
    <property type="evidence" value="ECO:0007669"/>
    <property type="project" value="InterPro"/>
</dbReference>
<evidence type="ECO:0000256" key="4">
    <source>
        <dbReference type="ARBA" id="ARBA00022927"/>
    </source>
</evidence>
<dbReference type="InterPro" id="IPR016024">
    <property type="entry name" value="ARM-type_fold"/>
</dbReference>
<evidence type="ECO:0000313" key="10">
    <source>
        <dbReference type="Proteomes" id="UP000774326"/>
    </source>
</evidence>
<evidence type="ECO:0000256" key="5">
    <source>
        <dbReference type="ARBA" id="ARBA00023136"/>
    </source>
</evidence>
<feature type="compositionally biased region" description="Low complexity" evidence="7">
    <location>
        <begin position="645"/>
        <end position="686"/>
    </location>
</feature>
<dbReference type="PIRSF" id="PIRSF002291">
    <property type="entry name" value="AP_complex_beta"/>
    <property type="match status" value="1"/>
</dbReference>
<comment type="similarity">
    <text evidence="2 6">Belongs to the adaptor complexes large subunit family.</text>
</comment>
<dbReference type="SUPFAM" id="SSF48371">
    <property type="entry name" value="ARM repeat"/>
    <property type="match status" value="1"/>
</dbReference>
<evidence type="ECO:0000259" key="8">
    <source>
        <dbReference type="Pfam" id="PF01602"/>
    </source>
</evidence>
<gene>
    <name evidence="9" type="ORF">WICPIJ_009500</name>
</gene>
<keyword evidence="3 6" id="KW-0813">Transport</keyword>
<keyword evidence="4 6" id="KW-0653">Protein transport</keyword>
<dbReference type="GO" id="GO:0030117">
    <property type="term" value="C:membrane coat"/>
    <property type="evidence" value="ECO:0007669"/>
    <property type="project" value="InterPro"/>
</dbReference>
<protein>
    <recommendedName>
        <fullName evidence="6">AP complex subunit beta</fullName>
    </recommendedName>
</protein>
<reference evidence="9" key="1">
    <citation type="journal article" date="2021" name="Open Biol.">
        <title>Shared evolutionary footprints suggest mitochondrial oxidative damage underlies multiple complex I losses in fungi.</title>
        <authorList>
            <person name="Schikora-Tamarit M.A."/>
            <person name="Marcet-Houben M."/>
            <person name="Nosek J."/>
            <person name="Gabaldon T."/>
        </authorList>
    </citation>
    <scope>NUCLEOTIDE SEQUENCE</scope>
    <source>
        <strain evidence="9">CBS2887</strain>
    </source>
</reference>
<comment type="function">
    <text evidence="6">Adaptins are components of the adaptor complexes which link clathrin to receptors in coated vesicles. Clathrin-associated protein complexes are believed to interact with the cytoplasmic tails of membrane proteins, leading to their selection and concentration.</text>
</comment>
<dbReference type="AlphaFoldDB" id="A0A9P8PNI1"/>
<comment type="subcellular location">
    <subcellularLocation>
        <location evidence="1">Endomembrane system</location>
    </subcellularLocation>
</comment>
<keyword evidence="5 6" id="KW-0472">Membrane</keyword>
<comment type="caution">
    <text evidence="9">The sequence shown here is derived from an EMBL/GenBank/DDBJ whole genome shotgun (WGS) entry which is preliminary data.</text>
</comment>
<name>A0A9P8PNI1_WICPI</name>
<dbReference type="GO" id="GO:0006886">
    <property type="term" value="P:intracellular protein transport"/>
    <property type="evidence" value="ECO:0007669"/>
    <property type="project" value="InterPro"/>
</dbReference>
<reference evidence="9" key="2">
    <citation type="submission" date="2021-01" db="EMBL/GenBank/DDBJ databases">
        <authorList>
            <person name="Schikora-Tamarit M.A."/>
        </authorList>
    </citation>
    <scope>NUCLEOTIDE SEQUENCE</scope>
    <source>
        <strain evidence="9">CBS2887</strain>
    </source>
</reference>
<dbReference type="GO" id="GO:0012505">
    <property type="term" value="C:endomembrane system"/>
    <property type="evidence" value="ECO:0007669"/>
    <property type="project" value="UniProtKB-SubCell"/>
</dbReference>
<dbReference type="InterPro" id="IPR016342">
    <property type="entry name" value="AP_complex_bsu_1_2_4"/>
</dbReference>
<feature type="domain" description="Clathrin/coatomer adaptor adaptin-like N-terminal" evidence="8">
    <location>
        <begin position="25"/>
        <end position="539"/>
    </location>
</feature>
<accession>A0A9P8PNI1</accession>
<evidence type="ECO:0000313" key="9">
    <source>
        <dbReference type="EMBL" id="KAH3674712.1"/>
    </source>
</evidence>
<dbReference type="Pfam" id="PF01602">
    <property type="entry name" value="Adaptin_N"/>
    <property type="match status" value="1"/>
</dbReference>
<dbReference type="PANTHER" id="PTHR11134">
    <property type="entry name" value="ADAPTOR COMPLEX SUBUNIT BETA FAMILY MEMBER"/>
    <property type="match status" value="1"/>
</dbReference>
<dbReference type="Gene3D" id="1.25.10.10">
    <property type="entry name" value="Leucine-rich Repeat Variant"/>
    <property type="match status" value="1"/>
</dbReference>
<evidence type="ECO:0000256" key="6">
    <source>
        <dbReference type="PIRNR" id="PIRNR002291"/>
    </source>
</evidence>
<dbReference type="InterPro" id="IPR002553">
    <property type="entry name" value="Clathrin/coatomer_adapt-like_N"/>
</dbReference>
<dbReference type="InterPro" id="IPR026739">
    <property type="entry name" value="AP_beta"/>
</dbReference>
<evidence type="ECO:0000256" key="7">
    <source>
        <dbReference type="SAM" id="MobiDB-lite"/>
    </source>
</evidence>
<evidence type="ECO:0000256" key="1">
    <source>
        <dbReference type="ARBA" id="ARBA00004308"/>
    </source>
</evidence>
<dbReference type="InterPro" id="IPR011989">
    <property type="entry name" value="ARM-like"/>
</dbReference>
<feature type="region of interest" description="Disordered" evidence="7">
    <location>
        <begin position="645"/>
        <end position="693"/>
    </location>
</feature>
<dbReference type="Proteomes" id="UP000774326">
    <property type="component" value="Unassembled WGS sequence"/>
</dbReference>